<dbReference type="AlphaFoldDB" id="A0A4R3HYP8"/>
<proteinExistence type="predicted"/>
<name>A0A4R3HYP8_PAULE</name>
<accession>A0A4R3HYP8</accession>
<sequence>MSLPQIDFEMAYWRLRRRLQRIRAAWRAMVSRIRAQRDLEYLHRYGRMPEKLEPEETFAYRAMWAIAIAGLVFALSSEADVSIVVKAHADSLVVKPQDDEVPAVSAGCFSGRRDRT</sequence>
<protein>
    <submittedName>
        <fullName evidence="1">Uncharacterized protein</fullName>
    </submittedName>
</protein>
<dbReference type="EMBL" id="SLZQ01000002">
    <property type="protein sequence ID" value="TCS38497.1"/>
    <property type="molecule type" value="Genomic_DNA"/>
</dbReference>
<keyword evidence="2" id="KW-1185">Reference proteome</keyword>
<evidence type="ECO:0000313" key="1">
    <source>
        <dbReference type="EMBL" id="TCS38497.1"/>
    </source>
</evidence>
<reference evidence="1 2" key="1">
    <citation type="submission" date="2019-03" db="EMBL/GenBank/DDBJ databases">
        <title>Genomic Encyclopedia of Type Strains, Phase IV (KMG-IV): sequencing the most valuable type-strain genomes for metagenomic binning, comparative biology and taxonomic classification.</title>
        <authorList>
            <person name="Goeker M."/>
        </authorList>
    </citation>
    <scope>NUCLEOTIDE SEQUENCE [LARGE SCALE GENOMIC DNA]</scope>
    <source>
        <strain evidence="1 2">DSM 7445</strain>
    </source>
</reference>
<gene>
    <name evidence="1" type="ORF">EDC30_102236</name>
</gene>
<evidence type="ECO:0000313" key="2">
    <source>
        <dbReference type="Proteomes" id="UP000295382"/>
    </source>
</evidence>
<dbReference type="OrthoDB" id="9993866at2"/>
<organism evidence="1 2">
    <name type="scientific">Paucimonas lemoignei</name>
    <name type="common">Pseudomonas lemoignei</name>
    <dbReference type="NCBI Taxonomy" id="29443"/>
    <lineage>
        <taxon>Bacteria</taxon>
        <taxon>Pseudomonadati</taxon>
        <taxon>Pseudomonadota</taxon>
        <taxon>Betaproteobacteria</taxon>
        <taxon>Burkholderiales</taxon>
        <taxon>Burkholderiaceae</taxon>
        <taxon>Paucimonas</taxon>
    </lineage>
</organism>
<dbReference type="Proteomes" id="UP000295382">
    <property type="component" value="Unassembled WGS sequence"/>
</dbReference>
<comment type="caution">
    <text evidence="1">The sequence shown here is derived from an EMBL/GenBank/DDBJ whole genome shotgun (WGS) entry which is preliminary data.</text>
</comment>
<dbReference type="RefSeq" id="WP_132257569.1">
    <property type="nucleotide sequence ID" value="NZ_SLZQ01000002.1"/>
</dbReference>